<name>A0A2G5E848_AQUCA</name>
<evidence type="ECO:0000313" key="2">
    <source>
        <dbReference type="Proteomes" id="UP000230069"/>
    </source>
</evidence>
<reference evidence="1 2" key="1">
    <citation type="submission" date="2017-09" db="EMBL/GenBank/DDBJ databases">
        <title>WGS assembly of Aquilegia coerulea Goldsmith.</title>
        <authorList>
            <person name="Hodges S."/>
            <person name="Kramer E."/>
            <person name="Nordborg M."/>
            <person name="Tomkins J."/>
            <person name="Borevitz J."/>
            <person name="Derieg N."/>
            <person name="Yan J."/>
            <person name="Mihaltcheva S."/>
            <person name="Hayes R.D."/>
            <person name="Rokhsar D."/>
        </authorList>
    </citation>
    <scope>NUCLEOTIDE SEQUENCE [LARGE SCALE GENOMIC DNA]</scope>
    <source>
        <strain evidence="2">cv. Goldsmith</strain>
    </source>
</reference>
<organism evidence="1 2">
    <name type="scientific">Aquilegia coerulea</name>
    <name type="common">Rocky mountain columbine</name>
    <dbReference type="NCBI Taxonomy" id="218851"/>
    <lineage>
        <taxon>Eukaryota</taxon>
        <taxon>Viridiplantae</taxon>
        <taxon>Streptophyta</taxon>
        <taxon>Embryophyta</taxon>
        <taxon>Tracheophyta</taxon>
        <taxon>Spermatophyta</taxon>
        <taxon>Magnoliopsida</taxon>
        <taxon>Ranunculales</taxon>
        <taxon>Ranunculaceae</taxon>
        <taxon>Thalictroideae</taxon>
        <taxon>Aquilegia</taxon>
    </lineage>
</organism>
<dbReference type="InParanoid" id="A0A2G5E848"/>
<protein>
    <submittedName>
        <fullName evidence="1">Uncharacterized protein</fullName>
    </submittedName>
</protein>
<sequence>MGYFSKANLQGWPFLMPGHMYRQALHDFLLVFPQNPDASWRWKSGIDLGIAEEIMWYVFVETVVLAERFELTAENVSDGHMRNLIKRIKDLKEWKFDIDFLKADLAFMFDGFITERMKAAASYVALQFAQDCAGSGVNSCLDTAVNRSSERFVRLNAMYPEVCSCISILWP</sequence>
<dbReference type="Proteomes" id="UP000230069">
    <property type="component" value="Unassembled WGS sequence"/>
</dbReference>
<dbReference type="OrthoDB" id="586585at2759"/>
<evidence type="ECO:0000313" key="1">
    <source>
        <dbReference type="EMBL" id="PIA51949.1"/>
    </source>
</evidence>
<dbReference type="EMBL" id="KZ305027">
    <property type="protein sequence ID" value="PIA51949.1"/>
    <property type="molecule type" value="Genomic_DNA"/>
</dbReference>
<dbReference type="AlphaFoldDB" id="A0A2G5E848"/>
<accession>A0A2G5E848</accession>
<proteinExistence type="predicted"/>
<keyword evidence="2" id="KW-1185">Reference proteome</keyword>
<gene>
    <name evidence="1" type="ORF">AQUCO_01000074v1</name>
</gene>